<accession>A0A4R1HEX8</accession>
<dbReference type="PANTHER" id="PTHR36842:SF1">
    <property type="entry name" value="PROTEIN TOLB"/>
    <property type="match status" value="1"/>
</dbReference>
<organism evidence="2 3">
    <name type="scientific">Thiogranum longum</name>
    <dbReference type="NCBI Taxonomy" id="1537524"/>
    <lineage>
        <taxon>Bacteria</taxon>
        <taxon>Pseudomonadati</taxon>
        <taxon>Pseudomonadota</taxon>
        <taxon>Gammaproteobacteria</taxon>
        <taxon>Chromatiales</taxon>
        <taxon>Ectothiorhodospiraceae</taxon>
        <taxon>Thiogranum</taxon>
    </lineage>
</organism>
<comment type="caution">
    <text evidence="2">The sequence shown here is derived from an EMBL/GenBank/DDBJ whole genome shotgun (WGS) entry which is preliminary data.</text>
</comment>
<dbReference type="Proteomes" id="UP000295707">
    <property type="component" value="Unassembled WGS sequence"/>
</dbReference>
<dbReference type="PANTHER" id="PTHR36842">
    <property type="entry name" value="PROTEIN TOLB HOMOLOG"/>
    <property type="match status" value="1"/>
</dbReference>
<proteinExistence type="inferred from homology"/>
<dbReference type="SUPFAM" id="SSF82171">
    <property type="entry name" value="DPP6 N-terminal domain-like"/>
    <property type="match status" value="1"/>
</dbReference>
<keyword evidence="3" id="KW-1185">Reference proteome</keyword>
<dbReference type="Gene3D" id="2.120.10.30">
    <property type="entry name" value="TolB, C-terminal domain"/>
    <property type="match status" value="3"/>
</dbReference>
<dbReference type="InterPro" id="IPR011659">
    <property type="entry name" value="WD40"/>
</dbReference>
<dbReference type="OrthoDB" id="9802240at2"/>
<dbReference type="Pfam" id="PF07676">
    <property type="entry name" value="PD40"/>
    <property type="match status" value="2"/>
</dbReference>
<evidence type="ECO:0000256" key="1">
    <source>
        <dbReference type="ARBA" id="ARBA00009820"/>
    </source>
</evidence>
<name>A0A4R1HEX8_9GAMM</name>
<evidence type="ECO:0000313" key="2">
    <source>
        <dbReference type="EMBL" id="TCK18885.1"/>
    </source>
</evidence>
<dbReference type="AlphaFoldDB" id="A0A4R1HEX8"/>
<sequence>MPLKPKRIHTPLRIAVLLLLLLPLKVFSANEKIAYLAHSKNFWQVWTMQADGTDPQQITHTPFDKSHISWYPDGTHLLVNGSQGQIRKVNVQTKQETILELPIKGTVDAVVSPDGLSIAFSLSVAGSIDNNHIWLVKEDGSGLKKLTAMKGLQHEPVWSRDGKAVYFLSGEGDQSHDVWRVERASKRIEKLTAGKLYHFDMAFANDNAMAFSNNQTGNYEIWIKQSDGSNRQLTQHESIDARPSWSPDGKAIVFESSRSGVMNIWMKPISNSEAVQLTHEKVGARFPVWSAGGPEE</sequence>
<dbReference type="RefSeq" id="WP_132973072.1">
    <property type="nucleotide sequence ID" value="NZ_SMFX01000001.1"/>
</dbReference>
<gene>
    <name evidence="2" type="ORF">DFR30_2170</name>
</gene>
<protein>
    <submittedName>
        <fullName evidence="2">WD40 repeat protein</fullName>
    </submittedName>
</protein>
<dbReference type="InterPro" id="IPR011042">
    <property type="entry name" value="6-blade_b-propeller_TolB-like"/>
</dbReference>
<evidence type="ECO:0000313" key="3">
    <source>
        <dbReference type="Proteomes" id="UP000295707"/>
    </source>
</evidence>
<dbReference type="EMBL" id="SMFX01000001">
    <property type="protein sequence ID" value="TCK18885.1"/>
    <property type="molecule type" value="Genomic_DNA"/>
</dbReference>
<comment type="similarity">
    <text evidence="1">Belongs to the TolB family.</text>
</comment>
<reference evidence="2 3" key="1">
    <citation type="submission" date="2019-03" db="EMBL/GenBank/DDBJ databases">
        <title>Genomic Encyclopedia of Type Strains, Phase IV (KMG-IV): sequencing the most valuable type-strain genomes for metagenomic binning, comparative biology and taxonomic classification.</title>
        <authorList>
            <person name="Goeker M."/>
        </authorList>
    </citation>
    <scope>NUCLEOTIDE SEQUENCE [LARGE SCALE GENOMIC DNA]</scope>
    <source>
        <strain evidence="2 3">DSM 19610</strain>
    </source>
</reference>